<evidence type="ECO:0000313" key="2">
    <source>
        <dbReference type="EMBL" id="KAF0722162.1"/>
    </source>
</evidence>
<dbReference type="Pfam" id="PF03457">
    <property type="entry name" value="HA"/>
    <property type="match status" value="1"/>
</dbReference>
<evidence type="ECO:0000259" key="1">
    <source>
        <dbReference type="Pfam" id="PF03457"/>
    </source>
</evidence>
<keyword evidence="3" id="KW-1185">Reference proteome</keyword>
<comment type="caution">
    <text evidence="2">The sequence shown here is derived from an EMBL/GenBank/DDBJ whole genome shotgun (WGS) entry which is preliminary data.</text>
</comment>
<dbReference type="EMBL" id="VJMJ01000345">
    <property type="protein sequence ID" value="KAF0722162.1"/>
    <property type="molecule type" value="Genomic_DNA"/>
</dbReference>
<evidence type="ECO:0000313" key="3">
    <source>
        <dbReference type="Proteomes" id="UP000481153"/>
    </source>
</evidence>
<protein>
    <recommendedName>
        <fullName evidence="1">Helicase-associated domain-containing protein</fullName>
    </recommendedName>
</protein>
<gene>
    <name evidence="2" type="ORF">Ae201684_018642</name>
</gene>
<dbReference type="AlphaFoldDB" id="A0A6G0W591"/>
<proteinExistence type="predicted"/>
<dbReference type="Proteomes" id="UP000481153">
    <property type="component" value="Unassembled WGS sequence"/>
</dbReference>
<dbReference type="VEuPathDB" id="FungiDB:AeMF1_015695"/>
<feature type="domain" description="Helicase-associated" evidence="1">
    <location>
        <begin position="160"/>
        <end position="231"/>
    </location>
</feature>
<dbReference type="InterPro" id="IPR005114">
    <property type="entry name" value="Helicase_assoc"/>
</dbReference>
<organism evidence="2 3">
    <name type="scientific">Aphanomyces euteiches</name>
    <dbReference type="NCBI Taxonomy" id="100861"/>
    <lineage>
        <taxon>Eukaryota</taxon>
        <taxon>Sar</taxon>
        <taxon>Stramenopiles</taxon>
        <taxon>Oomycota</taxon>
        <taxon>Saprolegniomycetes</taxon>
        <taxon>Saprolegniales</taxon>
        <taxon>Verrucalvaceae</taxon>
        <taxon>Aphanomyces</taxon>
    </lineage>
</organism>
<accession>A0A6G0W591</accession>
<dbReference type="PANTHER" id="PTHR37066:SF1">
    <property type="entry name" value="LNS2_PITP DOMAIN-CONTAINING PROTEIN"/>
    <property type="match status" value="1"/>
</dbReference>
<dbReference type="PANTHER" id="PTHR37066">
    <property type="entry name" value="HELICASE-ASSOCIATED"/>
    <property type="match status" value="1"/>
</dbReference>
<sequence length="314" mass="36166">MGFIWDTVQDILEKNLLVIETYKAIHEDLLVKTTFVEPDQDPAWPKDTWNMKLGYLVASCRKTKASLPPKILDALNTMGFVCKVRDQGTGPGRPPRISMKKQNQILELFKLIPSSSKWSQHLHGCSMNTTYFRRAYRLGLLEASIVAKLDEIGFVWDVSQHQWSLLMEALEIFKKIYGHVDVYQVFEVPEDDPEWPNYLWGMKLGSRVSSIRSGRTKLTLEKRQELEKMNFIWDADELHRNLILLALKTYKEIYDNLYVPQKFVVPCDDPAWPSGTANMNLGVVVNNLRKNRANLSNALKMGLDALEFEWSGKA</sequence>
<reference evidence="2 3" key="1">
    <citation type="submission" date="2019-07" db="EMBL/GenBank/DDBJ databases">
        <title>Genomics analysis of Aphanomyces spp. identifies a new class of oomycete effector associated with host adaptation.</title>
        <authorList>
            <person name="Gaulin E."/>
        </authorList>
    </citation>
    <scope>NUCLEOTIDE SEQUENCE [LARGE SCALE GENOMIC DNA]</scope>
    <source>
        <strain evidence="2 3">ATCC 201684</strain>
    </source>
</reference>
<name>A0A6G0W591_9STRA</name>